<dbReference type="GeneID" id="60321595"/>
<dbReference type="EMBL" id="MH509442">
    <property type="protein sequence ID" value="AXH46871.1"/>
    <property type="molecule type" value="Genomic_DNA"/>
</dbReference>
<feature type="transmembrane region" description="Helical" evidence="1">
    <location>
        <begin position="28"/>
        <end position="46"/>
    </location>
</feature>
<feature type="transmembrane region" description="Helical" evidence="1">
    <location>
        <begin position="125"/>
        <end position="150"/>
    </location>
</feature>
<keyword evidence="1" id="KW-0812">Transmembrane</keyword>
<keyword evidence="1" id="KW-1133">Transmembrane helix</keyword>
<evidence type="ECO:0000313" key="3">
    <source>
        <dbReference type="Proteomes" id="UP000259472"/>
    </source>
</evidence>
<sequence length="170" mass="18382">MSPRVPNNRVDRWWSRVASDRRIDHGPMYVFVTTAMMLISLSLMLVGPVPKSSLAGLSEATQDLLAIALFLGSATCFNGLASGTRFWRPKANKLSCYQLGIAGTPAVFGSLVVYGWATIAATTSWVSAVSGVLPPAIALGAITNGITFWLEVRRIRRNMATIRRDDSGPL</sequence>
<feature type="transmembrane region" description="Helical" evidence="1">
    <location>
        <begin position="99"/>
        <end position="119"/>
    </location>
</feature>
<dbReference type="KEGG" id="vg:60321595"/>
<protein>
    <submittedName>
        <fullName evidence="2">Membrane protein</fullName>
    </submittedName>
</protein>
<proteinExistence type="predicted"/>
<name>A0A345KV19_9CAUD</name>
<dbReference type="Proteomes" id="UP000259472">
    <property type="component" value="Segment"/>
</dbReference>
<organism evidence="2 3">
    <name type="scientific">Mycobacterium phage Aminay</name>
    <dbReference type="NCBI Taxonomy" id="2250291"/>
    <lineage>
        <taxon>Viruses</taxon>
        <taxon>Duplodnaviria</taxon>
        <taxon>Heunggongvirae</taxon>
        <taxon>Uroviricota</taxon>
        <taxon>Caudoviricetes</taxon>
        <taxon>Weiservirinae</taxon>
        <taxon>Aminayvirus</taxon>
        <taxon>Aminayvirus aminay</taxon>
    </lineage>
</organism>
<accession>A0A345KV19</accession>
<keyword evidence="3" id="KW-1185">Reference proteome</keyword>
<evidence type="ECO:0000256" key="1">
    <source>
        <dbReference type="SAM" id="Phobius"/>
    </source>
</evidence>
<reference evidence="3" key="1">
    <citation type="submission" date="2018-06" db="EMBL/GenBank/DDBJ databases">
        <authorList>
            <person name="Zhirakovskaya E."/>
        </authorList>
    </citation>
    <scope>NUCLEOTIDE SEQUENCE [LARGE SCALE GENOMIC DNA]</scope>
</reference>
<gene>
    <name evidence="2" type="primary">33</name>
    <name evidence="2" type="ORF">SEA_AMINAY_33</name>
</gene>
<evidence type="ECO:0000313" key="2">
    <source>
        <dbReference type="EMBL" id="AXH46871.1"/>
    </source>
</evidence>
<feature type="transmembrane region" description="Helical" evidence="1">
    <location>
        <begin position="66"/>
        <end position="87"/>
    </location>
</feature>
<dbReference type="RefSeq" id="YP_009950183.1">
    <property type="nucleotide sequence ID" value="NC_051588.1"/>
</dbReference>
<keyword evidence="1" id="KW-0472">Membrane</keyword>